<dbReference type="EMBL" id="FOHV01000049">
    <property type="protein sequence ID" value="SET62235.1"/>
    <property type="molecule type" value="Genomic_DNA"/>
</dbReference>
<proteinExistence type="predicted"/>
<accession>A0A1I0FUP2</accession>
<dbReference type="RefSeq" id="WP_093322652.1">
    <property type="nucleotide sequence ID" value="NZ_FOHV01000049.1"/>
</dbReference>
<dbReference type="STRING" id="1123402.SAMN02583745_02906"/>
<name>A0A1I0FUP2_9GAMM</name>
<reference evidence="2" key="1">
    <citation type="submission" date="2016-10" db="EMBL/GenBank/DDBJ databases">
        <authorList>
            <person name="Varghese N."/>
            <person name="Submissions S."/>
        </authorList>
    </citation>
    <scope>NUCLEOTIDE SEQUENCE [LARGE SCALE GENOMIC DNA]</scope>
    <source>
        <strain evidence="2">DSM 18579</strain>
    </source>
</reference>
<dbReference type="OrthoDB" id="6874078at2"/>
<dbReference type="AlphaFoldDB" id="A0A1I0FUP2"/>
<evidence type="ECO:0000313" key="1">
    <source>
        <dbReference type="EMBL" id="SET62235.1"/>
    </source>
</evidence>
<protein>
    <recommendedName>
        <fullName evidence="3">PD-(D/E)XK nuclease superfamily protein</fullName>
    </recommendedName>
</protein>
<sequence length="182" mass="21113">MINRDFEYINEVIADFFNMKNIKKRLNTFDEQGITGWEVWLQIEFAAFITAESKAFEWNRELRYGCDKRKTSGDYIKPDFILKKPYWTSGTHVALEFKQNSSPTTCLANMLSDLKKLDLIKQSESTLRSAWAVGVTRIDSIELSVLEDKLASSAEELTGDKKPYKHTLLQQIKCTQFAYMLM</sequence>
<organism evidence="1 2">
    <name type="scientific">Thorsellia anophelis DSM 18579</name>
    <dbReference type="NCBI Taxonomy" id="1123402"/>
    <lineage>
        <taxon>Bacteria</taxon>
        <taxon>Pseudomonadati</taxon>
        <taxon>Pseudomonadota</taxon>
        <taxon>Gammaproteobacteria</taxon>
        <taxon>Enterobacterales</taxon>
        <taxon>Thorselliaceae</taxon>
        <taxon>Thorsellia</taxon>
    </lineage>
</organism>
<evidence type="ECO:0000313" key="2">
    <source>
        <dbReference type="Proteomes" id="UP000242642"/>
    </source>
</evidence>
<evidence type="ECO:0008006" key="3">
    <source>
        <dbReference type="Google" id="ProtNLM"/>
    </source>
</evidence>
<keyword evidence="2" id="KW-1185">Reference proteome</keyword>
<dbReference type="Proteomes" id="UP000242642">
    <property type="component" value="Unassembled WGS sequence"/>
</dbReference>
<gene>
    <name evidence="1" type="ORF">SAMN02583745_02906</name>
</gene>